<proteinExistence type="predicted"/>
<accession>A0A1G9MM05</accession>
<protein>
    <submittedName>
        <fullName evidence="1">Uncharacterized protein</fullName>
    </submittedName>
</protein>
<organism evidence="1 2">
    <name type="scientific">Nonomuraea maritima</name>
    <dbReference type="NCBI Taxonomy" id="683260"/>
    <lineage>
        <taxon>Bacteria</taxon>
        <taxon>Bacillati</taxon>
        <taxon>Actinomycetota</taxon>
        <taxon>Actinomycetes</taxon>
        <taxon>Streptosporangiales</taxon>
        <taxon>Streptosporangiaceae</taxon>
        <taxon>Nonomuraea</taxon>
    </lineage>
</organism>
<reference evidence="1 2" key="1">
    <citation type="submission" date="2016-10" db="EMBL/GenBank/DDBJ databases">
        <authorList>
            <person name="de Groot N.N."/>
        </authorList>
    </citation>
    <scope>NUCLEOTIDE SEQUENCE [LARGE SCALE GENOMIC DNA]</scope>
    <source>
        <strain evidence="1 2">CGMCC 4.5681</strain>
    </source>
</reference>
<dbReference type="EMBL" id="FNFB01000028">
    <property type="protein sequence ID" value="SDL74685.1"/>
    <property type="molecule type" value="Genomic_DNA"/>
</dbReference>
<dbReference type="RefSeq" id="WP_281191762.1">
    <property type="nucleotide sequence ID" value="NZ_FNFB01000028.1"/>
</dbReference>
<dbReference type="STRING" id="683260.SAMN05421874_12875"/>
<evidence type="ECO:0000313" key="2">
    <source>
        <dbReference type="Proteomes" id="UP000198683"/>
    </source>
</evidence>
<evidence type="ECO:0000313" key="1">
    <source>
        <dbReference type="EMBL" id="SDL74685.1"/>
    </source>
</evidence>
<gene>
    <name evidence="1" type="ORF">SAMN05421874_12875</name>
</gene>
<sequence length="42" mass="4561">MNRRDDRPDLWALIGLVLLAVLAAAVILAASSPFLLESEIVK</sequence>
<name>A0A1G9MM05_9ACTN</name>
<dbReference type="AlphaFoldDB" id="A0A1G9MM05"/>
<keyword evidence="2" id="KW-1185">Reference proteome</keyword>
<dbReference type="Proteomes" id="UP000198683">
    <property type="component" value="Unassembled WGS sequence"/>
</dbReference>